<organism evidence="1">
    <name type="scientific">Anguilla anguilla</name>
    <name type="common">European freshwater eel</name>
    <name type="synonym">Muraena anguilla</name>
    <dbReference type="NCBI Taxonomy" id="7936"/>
    <lineage>
        <taxon>Eukaryota</taxon>
        <taxon>Metazoa</taxon>
        <taxon>Chordata</taxon>
        <taxon>Craniata</taxon>
        <taxon>Vertebrata</taxon>
        <taxon>Euteleostomi</taxon>
        <taxon>Actinopterygii</taxon>
        <taxon>Neopterygii</taxon>
        <taxon>Teleostei</taxon>
        <taxon>Anguilliformes</taxon>
        <taxon>Anguillidae</taxon>
        <taxon>Anguilla</taxon>
    </lineage>
</organism>
<dbReference type="EMBL" id="GBXM01043773">
    <property type="protein sequence ID" value="JAH64804.1"/>
    <property type="molecule type" value="Transcribed_RNA"/>
</dbReference>
<protein>
    <submittedName>
        <fullName evidence="1">Uncharacterized protein</fullName>
    </submittedName>
</protein>
<evidence type="ECO:0000313" key="1">
    <source>
        <dbReference type="EMBL" id="JAH64804.1"/>
    </source>
</evidence>
<name>A0A0E9UG17_ANGAN</name>
<reference evidence="1" key="2">
    <citation type="journal article" date="2015" name="Fish Shellfish Immunol.">
        <title>Early steps in the European eel (Anguilla anguilla)-Vibrio vulnificus interaction in the gills: Role of the RtxA13 toxin.</title>
        <authorList>
            <person name="Callol A."/>
            <person name="Pajuelo D."/>
            <person name="Ebbesson L."/>
            <person name="Teles M."/>
            <person name="MacKenzie S."/>
            <person name="Amaro C."/>
        </authorList>
    </citation>
    <scope>NUCLEOTIDE SEQUENCE</scope>
</reference>
<sequence length="39" mass="4158">MNLGGKPGMQLSWQQEFPALFSEEEEHGVLHPGCSAGSA</sequence>
<proteinExistence type="predicted"/>
<reference evidence="1" key="1">
    <citation type="submission" date="2014-11" db="EMBL/GenBank/DDBJ databases">
        <authorList>
            <person name="Amaro Gonzalez C."/>
        </authorList>
    </citation>
    <scope>NUCLEOTIDE SEQUENCE</scope>
</reference>
<dbReference type="AlphaFoldDB" id="A0A0E9UG17"/>
<accession>A0A0E9UG17</accession>